<dbReference type="PANTHER" id="PTHR42718">
    <property type="entry name" value="MAJOR FACILITATOR SUPERFAMILY MULTIDRUG TRANSPORTER MFSC"/>
    <property type="match status" value="1"/>
</dbReference>
<dbReference type="SUPFAM" id="SSF103473">
    <property type="entry name" value="MFS general substrate transporter"/>
    <property type="match status" value="1"/>
</dbReference>
<name>A0A074LMW5_9BACL</name>
<feature type="transmembrane region" description="Helical" evidence="9">
    <location>
        <begin position="109"/>
        <end position="129"/>
    </location>
</feature>
<dbReference type="eggNOG" id="COG2814">
    <property type="taxonomic scope" value="Bacteria"/>
</dbReference>
<comment type="caution">
    <text evidence="11">The sequence shown here is derived from an EMBL/GenBank/DDBJ whole genome shotgun (WGS) entry which is preliminary data.</text>
</comment>
<comment type="similarity">
    <text evidence="2">Belongs to the major facilitator superfamily. EmrB family.</text>
</comment>
<evidence type="ECO:0000256" key="5">
    <source>
        <dbReference type="ARBA" id="ARBA00022692"/>
    </source>
</evidence>
<feature type="domain" description="Major facilitator superfamily (MFS) profile" evidence="10">
    <location>
        <begin position="71"/>
        <end position="565"/>
    </location>
</feature>
<feature type="transmembrane region" description="Helical" evidence="9">
    <location>
        <begin position="389"/>
        <end position="406"/>
    </location>
</feature>
<dbReference type="Gene3D" id="1.20.1720.10">
    <property type="entry name" value="Multidrug resistance protein D"/>
    <property type="match status" value="1"/>
</dbReference>
<dbReference type="STRING" id="1157490.EL26_22210"/>
<keyword evidence="3" id="KW-0813">Transport</keyword>
<evidence type="ECO:0000313" key="11">
    <source>
        <dbReference type="EMBL" id="KEO81173.1"/>
    </source>
</evidence>
<feature type="transmembrane region" description="Helical" evidence="9">
    <location>
        <begin position="361"/>
        <end position="382"/>
    </location>
</feature>
<feature type="transmembrane region" description="Helical" evidence="9">
    <location>
        <begin position="223"/>
        <end position="244"/>
    </location>
</feature>
<accession>A0A074LMW5</accession>
<keyword evidence="4" id="KW-1003">Cell membrane</keyword>
<evidence type="ECO:0000256" key="9">
    <source>
        <dbReference type="SAM" id="Phobius"/>
    </source>
</evidence>
<feature type="transmembrane region" description="Helical" evidence="9">
    <location>
        <begin position="542"/>
        <end position="560"/>
    </location>
</feature>
<evidence type="ECO:0000256" key="7">
    <source>
        <dbReference type="ARBA" id="ARBA00023136"/>
    </source>
</evidence>
<feature type="transmembrane region" description="Helical" evidence="9">
    <location>
        <begin position="71"/>
        <end position="89"/>
    </location>
</feature>
<dbReference type="EMBL" id="JMIR01000044">
    <property type="protein sequence ID" value="KEO81173.1"/>
    <property type="molecule type" value="Genomic_DNA"/>
</dbReference>
<dbReference type="Gene3D" id="1.20.1250.20">
    <property type="entry name" value="MFS general substrate transporter like domains"/>
    <property type="match status" value="1"/>
</dbReference>
<feature type="region of interest" description="Disordered" evidence="8">
    <location>
        <begin position="570"/>
        <end position="589"/>
    </location>
</feature>
<keyword evidence="7 9" id="KW-0472">Membrane</keyword>
<feature type="transmembrane region" description="Helical" evidence="9">
    <location>
        <begin position="166"/>
        <end position="187"/>
    </location>
</feature>
<protein>
    <submittedName>
        <fullName evidence="11">MFS transporter</fullName>
    </submittedName>
</protein>
<evidence type="ECO:0000256" key="3">
    <source>
        <dbReference type="ARBA" id="ARBA00022448"/>
    </source>
</evidence>
<sequence>MSLFLLGYGVFAVVLLLAANLLIARRRTASAALAAAPGTLNSPEPLPAASKKTEPSSTPAPHVANLSIGKILAVLLLGGFVSILNQSLLNIALPHMMNDLGVSATTIQWLITGYMLMNGVTIPLTSFLIRRFGTRNLFLTAISLFTLGALICAASPSFTIMLIGRFVQAAGAGCIMPLMMTVFLTVFPPERRGVAMGVMGIVMIFAPAIGPTLAGWLVQNYSWRLLFILVIPIGLIDLFLAFAWLRDVTERAKDKLDIPGLLFSTLGFGGLLYGFSKAGSAGWSSLEVTLPITVGVLSLILFVWRELTAEQPMLDLRAFRYSVFSLTVFVSSLMYMSMMAAMVLLPIYLQNIRGFSPVESGLLLLPGALLMGVFSPIAGGLLNKLGARPLVVTGLLINVITTWQFAHLSNDTSYSTVLLINCVRMAGLALMMMTGTTEGLNQLPARLNSHGTAISNTLQQVAGSLGTALLVTVMSNRSLFHVASYSNDITSTNPLLYQQFERLGSGVAAMTGLSPQTGNGLVTQLVYGLAMKDSTISGINDAFVVGTVLTAVALFFAFFIRRRKAAATTPSAPNATPAAAEQGADPLTV</sequence>
<feature type="transmembrane region" description="Helical" evidence="9">
    <location>
        <begin position="324"/>
        <end position="349"/>
    </location>
</feature>
<evidence type="ECO:0000256" key="6">
    <source>
        <dbReference type="ARBA" id="ARBA00022989"/>
    </source>
</evidence>
<dbReference type="InterPro" id="IPR004638">
    <property type="entry name" value="EmrB-like"/>
</dbReference>
<keyword evidence="5 9" id="KW-0812">Transmembrane</keyword>
<dbReference type="CDD" id="cd17503">
    <property type="entry name" value="MFS_LmrB_MDR_like"/>
    <property type="match status" value="1"/>
</dbReference>
<gene>
    <name evidence="11" type="ORF">EL26_22210</name>
</gene>
<dbReference type="GO" id="GO:0022857">
    <property type="term" value="F:transmembrane transporter activity"/>
    <property type="evidence" value="ECO:0007669"/>
    <property type="project" value="InterPro"/>
</dbReference>
<feature type="transmembrane region" description="Helical" evidence="9">
    <location>
        <begin position="6"/>
        <end position="24"/>
    </location>
</feature>
<dbReference type="PROSITE" id="PS50850">
    <property type="entry name" value="MFS"/>
    <property type="match status" value="1"/>
</dbReference>
<dbReference type="AlphaFoldDB" id="A0A074LMW5"/>
<dbReference type="OrthoDB" id="146256at2"/>
<dbReference type="InterPro" id="IPR011701">
    <property type="entry name" value="MFS"/>
</dbReference>
<feature type="transmembrane region" description="Helical" evidence="9">
    <location>
        <begin position="194"/>
        <end position="217"/>
    </location>
</feature>
<comment type="subcellular location">
    <subcellularLocation>
        <location evidence="1">Cell membrane</location>
        <topology evidence="1">Multi-pass membrane protein</topology>
    </subcellularLocation>
</comment>
<dbReference type="PANTHER" id="PTHR42718:SF9">
    <property type="entry name" value="MAJOR FACILITATOR SUPERFAMILY MULTIDRUG TRANSPORTER MFSC"/>
    <property type="match status" value="1"/>
</dbReference>
<feature type="transmembrane region" description="Helical" evidence="9">
    <location>
        <begin position="256"/>
        <end position="275"/>
    </location>
</feature>
<dbReference type="NCBIfam" id="TIGR00711">
    <property type="entry name" value="efflux_EmrB"/>
    <property type="match status" value="1"/>
</dbReference>
<dbReference type="InterPro" id="IPR020846">
    <property type="entry name" value="MFS_dom"/>
</dbReference>
<evidence type="ECO:0000256" key="4">
    <source>
        <dbReference type="ARBA" id="ARBA00022475"/>
    </source>
</evidence>
<dbReference type="InterPro" id="IPR036259">
    <property type="entry name" value="MFS_trans_sf"/>
</dbReference>
<organism evidence="11 12">
    <name type="scientific">Tumebacillus flagellatus</name>
    <dbReference type="NCBI Taxonomy" id="1157490"/>
    <lineage>
        <taxon>Bacteria</taxon>
        <taxon>Bacillati</taxon>
        <taxon>Bacillota</taxon>
        <taxon>Bacilli</taxon>
        <taxon>Bacillales</taxon>
        <taxon>Alicyclobacillaceae</taxon>
        <taxon>Tumebacillus</taxon>
    </lineage>
</organism>
<evidence type="ECO:0000259" key="10">
    <source>
        <dbReference type="PROSITE" id="PS50850"/>
    </source>
</evidence>
<dbReference type="PRINTS" id="PR01036">
    <property type="entry name" value="TCRTETB"/>
</dbReference>
<keyword evidence="12" id="KW-1185">Reference proteome</keyword>
<keyword evidence="6 9" id="KW-1133">Transmembrane helix</keyword>
<dbReference type="Proteomes" id="UP000027931">
    <property type="component" value="Unassembled WGS sequence"/>
</dbReference>
<feature type="transmembrane region" description="Helical" evidence="9">
    <location>
        <begin position="281"/>
        <end position="304"/>
    </location>
</feature>
<evidence type="ECO:0000256" key="1">
    <source>
        <dbReference type="ARBA" id="ARBA00004651"/>
    </source>
</evidence>
<reference evidence="11 12" key="1">
    <citation type="journal article" date="2013" name="Int. J. Syst. Evol. Microbiol.">
        <title>Tumebacillus flagellatus sp. nov., an alpha-amylase/pullulanase-producing bacterium isolated from cassava wastewater.</title>
        <authorList>
            <person name="Wang Q."/>
            <person name="Xie N."/>
            <person name="Qin Y."/>
            <person name="Shen N."/>
            <person name="Zhu J."/>
            <person name="Mi H."/>
            <person name="Huang R."/>
        </authorList>
    </citation>
    <scope>NUCLEOTIDE SEQUENCE [LARGE SCALE GENOMIC DNA]</scope>
    <source>
        <strain evidence="11 12">GST4</strain>
    </source>
</reference>
<dbReference type="RefSeq" id="WP_052036657.1">
    <property type="nucleotide sequence ID" value="NZ_JMIR01000044.1"/>
</dbReference>
<evidence type="ECO:0000313" key="12">
    <source>
        <dbReference type="Proteomes" id="UP000027931"/>
    </source>
</evidence>
<feature type="transmembrane region" description="Helical" evidence="9">
    <location>
        <begin position="136"/>
        <end position="160"/>
    </location>
</feature>
<evidence type="ECO:0000256" key="8">
    <source>
        <dbReference type="SAM" id="MobiDB-lite"/>
    </source>
</evidence>
<dbReference type="GO" id="GO:0005886">
    <property type="term" value="C:plasma membrane"/>
    <property type="evidence" value="ECO:0007669"/>
    <property type="project" value="UniProtKB-SubCell"/>
</dbReference>
<feature type="compositionally biased region" description="Low complexity" evidence="8">
    <location>
        <begin position="570"/>
        <end position="580"/>
    </location>
</feature>
<evidence type="ECO:0000256" key="2">
    <source>
        <dbReference type="ARBA" id="ARBA00008537"/>
    </source>
</evidence>
<dbReference type="Pfam" id="PF07690">
    <property type="entry name" value="MFS_1"/>
    <property type="match status" value="1"/>
</dbReference>
<proteinExistence type="inferred from homology"/>